<name>A0A1K2F675_STRAR</name>
<dbReference type="AlphaFoldDB" id="A0A1K2F675"/>
<organism evidence="1 2">
    <name type="scientific">Streptomyces atratus</name>
    <dbReference type="NCBI Taxonomy" id="1893"/>
    <lineage>
        <taxon>Bacteria</taxon>
        <taxon>Bacillati</taxon>
        <taxon>Actinomycetota</taxon>
        <taxon>Actinomycetes</taxon>
        <taxon>Kitasatosporales</taxon>
        <taxon>Streptomycetaceae</taxon>
        <taxon>Streptomyces</taxon>
    </lineage>
</organism>
<gene>
    <name evidence="1" type="ORF">SAMN02787144_10354</name>
</gene>
<dbReference type="Pfam" id="PF13671">
    <property type="entry name" value="AAA_33"/>
    <property type="match status" value="1"/>
</dbReference>
<evidence type="ECO:0000313" key="1">
    <source>
        <dbReference type="EMBL" id="SFY43241.1"/>
    </source>
</evidence>
<sequence>MKTQGTAEDSFVLLITGPAGAGKSTLADSWAKSRSTPTVHISLDDVRDWVKSGYANPEDGWNAVAEQQYHMARRCIALAVREYMSAGYACVVDDAIFPDWDAVSLQGWERDLGDIAVRLVVLMPSIETLEKRNSRRTGHRLLSSETIGIIREQMSGWVERDVPLIDNSSMSVEDTVRGLDAVLGLGE</sequence>
<dbReference type="SUPFAM" id="SSF52540">
    <property type="entry name" value="P-loop containing nucleoside triphosphate hydrolases"/>
    <property type="match status" value="1"/>
</dbReference>
<protein>
    <submittedName>
        <fullName evidence="1">AAA domain-containing protein</fullName>
    </submittedName>
</protein>
<dbReference type="STRING" id="1893.SAMN02787144_10354"/>
<proteinExistence type="predicted"/>
<dbReference type="RefSeq" id="WP_072489088.1">
    <property type="nucleotide sequence ID" value="NZ_FPJO01000035.1"/>
</dbReference>
<evidence type="ECO:0000313" key="2">
    <source>
        <dbReference type="Proteomes" id="UP000181909"/>
    </source>
</evidence>
<dbReference type="EMBL" id="FPJO01000035">
    <property type="protein sequence ID" value="SFY43241.1"/>
    <property type="molecule type" value="Genomic_DNA"/>
</dbReference>
<dbReference type="Proteomes" id="UP000181909">
    <property type="component" value="Unassembled WGS sequence"/>
</dbReference>
<accession>A0A1K2F675</accession>
<reference evidence="1 2" key="1">
    <citation type="submission" date="2016-11" db="EMBL/GenBank/DDBJ databases">
        <authorList>
            <person name="Jaros S."/>
            <person name="Januszkiewicz K."/>
            <person name="Wedrychowicz H."/>
        </authorList>
    </citation>
    <scope>NUCLEOTIDE SEQUENCE [LARGE SCALE GENOMIC DNA]</scope>
    <source>
        <strain evidence="1 2">OK807</strain>
    </source>
</reference>
<dbReference type="Gene3D" id="3.40.50.300">
    <property type="entry name" value="P-loop containing nucleotide triphosphate hydrolases"/>
    <property type="match status" value="1"/>
</dbReference>
<dbReference type="InterPro" id="IPR027417">
    <property type="entry name" value="P-loop_NTPase"/>
</dbReference>